<evidence type="ECO:0000313" key="1">
    <source>
        <dbReference type="EMBL" id="MBF6358118.1"/>
    </source>
</evidence>
<reference evidence="1 2" key="1">
    <citation type="submission" date="2020-10" db="EMBL/GenBank/DDBJ databases">
        <title>Identification of Nocardia species via Next-generation sequencing and recognition of intraspecies genetic diversity.</title>
        <authorList>
            <person name="Li P."/>
            <person name="Li P."/>
            <person name="Lu B."/>
        </authorList>
    </citation>
    <scope>NUCLEOTIDE SEQUENCE [LARGE SCALE GENOMIC DNA]</scope>
    <source>
        <strain evidence="1 2">BJ06-0143</strain>
    </source>
</reference>
<name>A0ABS0DI25_9NOCA</name>
<organism evidence="1 2">
    <name type="scientific">Nocardia higoensis</name>
    <dbReference type="NCBI Taxonomy" id="228599"/>
    <lineage>
        <taxon>Bacteria</taxon>
        <taxon>Bacillati</taxon>
        <taxon>Actinomycetota</taxon>
        <taxon>Actinomycetes</taxon>
        <taxon>Mycobacteriales</taxon>
        <taxon>Nocardiaceae</taxon>
        <taxon>Nocardia</taxon>
    </lineage>
</organism>
<sequence length="124" mass="14036">MARPGNLPSPNACRYCDTDRATHLQRWAPGVKWHGWCEPTPEQRKARMLGISVEQLQARENMPSELRERLAAWDSLSDEGRAQAVMEIALWERAFTEGVAARLDVEAGLREVFDRTDEVEGSQA</sequence>
<protein>
    <submittedName>
        <fullName evidence="1">Uncharacterized protein</fullName>
    </submittedName>
</protein>
<dbReference type="EMBL" id="JADLQN010000010">
    <property type="protein sequence ID" value="MBF6358118.1"/>
    <property type="molecule type" value="Genomic_DNA"/>
</dbReference>
<dbReference type="Proteomes" id="UP000707731">
    <property type="component" value="Unassembled WGS sequence"/>
</dbReference>
<keyword evidence="2" id="KW-1185">Reference proteome</keyword>
<evidence type="ECO:0000313" key="2">
    <source>
        <dbReference type="Proteomes" id="UP000707731"/>
    </source>
</evidence>
<dbReference type="RefSeq" id="WP_195004957.1">
    <property type="nucleotide sequence ID" value="NZ_JADLQN010000010.1"/>
</dbReference>
<proteinExistence type="predicted"/>
<gene>
    <name evidence="1" type="ORF">IU449_26845</name>
</gene>
<comment type="caution">
    <text evidence="1">The sequence shown here is derived from an EMBL/GenBank/DDBJ whole genome shotgun (WGS) entry which is preliminary data.</text>
</comment>
<accession>A0ABS0DI25</accession>